<evidence type="ECO:0000313" key="1">
    <source>
        <dbReference type="EMBL" id="KAF7275646.1"/>
    </source>
</evidence>
<dbReference type="Proteomes" id="UP000625711">
    <property type="component" value="Unassembled WGS sequence"/>
</dbReference>
<evidence type="ECO:0000313" key="2">
    <source>
        <dbReference type="Proteomes" id="UP000625711"/>
    </source>
</evidence>
<gene>
    <name evidence="1" type="ORF">GWI33_011465</name>
</gene>
<sequence>MTMAVHNLLALHDIVLNQSRLTQIKRDELAPLLKQPNALTQYADTLIQQQNQQLLSNTITSAQALSQVIHRIIVQLNQSKKYLGQKKYNFIQRWLGIDLEQQVGSLQYLNELNALIDEAALLGHRVATEIHQSQENLQSLHDLRTEMAHYVVAAEQFLLEIDQFAKQQYLDDFKPRIQKKINTLMTSQTATDLAMLQMQLSQNVAMTILDRFNDFFFFFFPAWQQHVFNLQSVQTPQELQRLNEARERLIQTLDHAIKSANN</sequence>
<evidence type="ECO:0008006" key="3">
    <source>
        <dbReference type="Google" id="ProtNLM"/>
    </source>
</evidence>
<keyword evidence="2" id="KW-1185">Reference proteome</keyword>
<proteinExistence type="predicted"/>
<reference evidence="1" key="1">
    <citation type="submission" date="2020-08" db="EMBL/GenBank/DDBJ databases">
        <title>Genome sequencing and assembly of the red palm weevil Rhynchophorus ferrugineus.</title>
        <authorList>
            <person name="Dias G.B."/>
            <person name="Bergman C.M."/>
            <person name="Manee M."/>
        </authorList>
    </citation>
    <scope>NUCLEOTIDE SEQUENCE</scope>
    <source>
        <strain evidence="1">AA-2017</strain>
        <tissue evidence="1">Whole larva</tissue>
    </source>
</reference>
<comment type="caution">
    <text evidence="1">The sequence shown here is derived from an EMBL/GenBank/DDBJ whole genome shotgun (WGS) entry which is preliminary data.</text>
</comment>
<dbReference type="AlphaFoldDB" id="A0A834IA61"/>
<protein>
    <recommendedName>
        <fullName evidence="3">Tellurium resistance protein</fullName>
    </recommendedName>
</protein>
<dbReference type="EMBL" id="JAACXV010009498">
    <property type="protein sequence ID" value="KAF7275646.1"/>
    <property type="molecule type" value="Genomic_DNA"/>
</dbReference>
<name>A0A834IA61_RHYFE</name>
<organism evidence="1 2">
    <name type="scientific">Rhynchophorus ferrugineus</name>
    <name type="common">Red palm weevil</name>
    <name type="synonym">Curculio ferrugineus</name>
    <dbReference type="NCBI Taxonomy" id="354439"/>
    <lineage>
        <taxon>Eukaryota</taxon>
        <taxon>Metazoa</taxon>
        <taxon>Ecdysozoa</taxon>
        <taxon>Arthropoda</taxon>
        <taxon>Hexapoda</taxon>
        <taxon>Insecta</taxon>
        <taxon>Pterygota</taxon>
        <taxon>Neoptera</taxon>
        <taxon>Endopterygota</taxon>
        <taxon>Coleoptera</taxon>
        <taxon>Polyphaga</taxon>
        <taxon>Cucujiformia</taxon>
        <taxon>Curculionidae</taxon>
        <taxon>Dryophthorinae</taxon>
        <taxon>Rhynchophorus</taxon>
    </lineage>
</organism>
<accession>A0A834IA61</accession>